<dbReference type="GeneID" id="105359392"/>
<gene>
    <name evidence="3" type="primary">LOC105359392</name>
</gene>
<evidence type="ECO:0000313" key="2">
    <source>
        <dbReference type="Proteomes" id="UP000695007"/>
    </source>
</evidence>
<evidence type="ECO:0000313" key="3">
    <source>
        <dbReference type="RefSeq" id="XP_011494298.1"/>
    </source>
</evidence>
<feature type="domain" description="Methyltransferase" evidence="1">
    <location>
        <begin position="153"/>
        <end position="311"/>
    </location>
</feature>
<dbReference type="AlphaFoldDB" id="A0AAJ6VL86"/>
<dbReference type="PANTHER" id="PTHR12496">
    <property type="entry name" value="CGI-41 METHYLTRANSFERASE"/>
    <property type="match status" value="1"/>
</dbReference>
<dbReference type="InterPro" id="IPR052220">
    <property type="entry name" value="METTL25"/>
</dbReference>
<dbReference type="InterPro" id="IPR025714">
    <property type="entry name" value="Methyltranfer_dom"/>
</dbReference>
<keyword evidence="2" id="KW-1185">Reference proteome</keyword>
<dbReference type="KEGG" id="csol:105359392"/>
<accession>A0AAJ6VL86</accession>
<proteinExistence type="predicted"/>
<reference evidence="3" key="1">
    <citation type="submission" date="2025-08" db="UniProtKB">
        <authorList>
            <consortium name="RefSeq"/>
        </authorList>
    </citation>
    <scope>IDENTIFICATION</scope>
</reference>
<dbReference type="Proteomes" id="UP000695007">
    <property type="component" value="Unplaced"/>
</dbReference>
<sequence length="489" mass="56848">MATLNNTCVFCKCRVCSGIRSTVDQIFQTLHIYGWMLDVYVVDFFQDNLWNRLPAVWRNFLEEITSEEIGKWILKESGSKRVWPLSLLALRTFVESAEICRDHRKECILKCSVNNYSNHNDLIKNLVKNKEPELSGIDVQFNNIFKKRIKKKKKYEIDVISQITADCAKITNCECIVDIGAGMCHLSRILAYKYNLNVICVEQNELLLENARKWDEQLVASLIKYIPDFCERKSTYISLQVGISSAERRQLADRLTNIFIKDFNITNEKNGFGLVGLHPCGDLASTLLRLYSTDERARFICIVGCCYMKLSLSERDEKGYPMSQYFAIKEYNNKLSYAALEIACHALEKHCDKLKTNSYEDLKVHAYRAVLEYLLIEKNPNLRHTQLKNTKVKEDTTFKQYCEIATQNLELNNRPTDLDFERTDVKNYLQQWKRVLLFGSLRLLLAPLVETLVLFDRFLYLSESNLSPSLKAQFDARFSPRNLLLISMK</sequence>
<protein>
    <submittedName>
        <fullName evidence="3">Protein RRNAD1-like</fullName>
    </submittedName>
</protein>
<dbReference type="SUPFAM" id="SSF53335">
    <property type="entry name" value="S-adenosyl-L-methionine-dependent methyltransferases"/>
    <property type="match status" value="1"/>
</dbReference>
<organism evidence="2 3">
    <name type="scientific">Ceratosolen solmsi marchali</name>
    <dbReference type="NCBI Taxonomy" id="326594"/>
    <lineage>
        <taxon>Eukaryota</taxon>
        <taxon>Metazoa</taxon>
        <taxon>Ecdysozoa</taxon>
        <taxon>Arthropoda</taxon>
        <taxon>Hexapoda</taxon>
        <taxon>Insecta</taxon>
        <taxon>Pterygota</taxon>
        <taxon>Neoptera</taxon>
        <taxon>Endopterygota</taxon>
        <taxon>Hymenoptera</taxon>
        <taxon>Apocrita</taxon>
        <taxon>Proctotrupomorpha</taxon>
        <taxon>Chalcidoidea</taxon>
        <taxon>Agaonidae</taxon>
        <taxon>Agaoninae</taxon>
        <taxon>Ceratosolen</taxon>
    </lineage>
</organism>
<evidence type="ECO:0000259" key="1">
    <source>
        <dbReference type="Pfam" id="PF13679"/>
    </source>
</evidence>
<dbReference type="Pfam" id="PF13679">
    <property type="entry name" value="Methyltransf_32"/>
    <property type="match status" value="1"/>
</dbReference>
<dbReference type="InterPro" id="IPR029063">
    <property type="entry name" value="SAM-dependent_MTases_sf"/>
</dbReference>
<name>A0AAJ6VL86_9HYME</name>
<dbReference type="RefSeq" id="XP_011494298.1">
    <property type="nucleotide sequence ID" value="XM_011495996.1"/>
</dbReference>
<dbReference type="PANTHER" id="PTHR12496:SF2">
    <property type="entry name" value="METHYLTRANSFERASE-LIKE PROTEIN 25B"/>
    <property type="match status" value="1"/>
</dbReference>